<reference evidence="2" key="1">
    <citation type="submission" date="2020-02" db="EMBL/GenBank/DDBJ databases">
        <authorList>
            <person name="Meier V. D."/>
        </authorList>
    </citation>
    <scope>NUCLEOTIDE SEQUENCE</scope>
    <source>
        <strain evidence="2">AVDCRST_MAG68</strain>
    </source>
</reference>
<evidence type="ECO:0000256" key="1">
    <source>
        <dbReference type="SAM" id="MobiDB-lite"/>
    </source>
</evidence>
<dbReference type="AlphaFoldDB" id="A0A6J4MM18"/>
<evidence type="ECO:0000313" key="2">
    <source>
        <dbReference type="EMBL" id="CAA9363487.1"/>
    </source>
</evidence>
<name>A0A6J4MM18_9BACT</name>
<gene>
    <name evidence="2" type="ORF">AVDCRST_MAG68-4622</name>
</gene>
<organism evidence="2">
    <name type="scientific">uncultured Gemmatimonadota bacterium</name>
    <dbReference type="NCBI Taxonomy" id="203437"/>
    <lineage>
        <taxon>Bacteria</taxon>
        <taxon>Pseudomonadati</taxon>
        <taxon>Gemmatimonadota</taxon>
        <taxon>environmental samples</taxon>
    </lineage>
</organism>
<accession>A0A6J4MM18</accession>
<protein>
    <submittedName>
        <fullName evidence="2">Uncharacterized protein</fullName>
    </submittedName>
</protein>
<sequence length="95" mass="10622">MARALPAPTQSHDAAISHRLCLRGCSAVLGRAAPTLPRGPLHPRNRMIVLRRTEHPSHRRPPGCRTCTSGNPNAVAACFRRSPPRRDVRAHRRRR</sequence>
<proteinExistence type="predicted"/>
<dbReference type="EMBL" id="CADCTW010000212">
    <property type="protein sequence ID" value="CAA9363487.1"/>
    <property type="molecule type" value="Genomic_DNA"/>
</dbReference>
<feature type="region of interest" description="Disordered" evidence="1">
    <location>
        <begin position="75"/>
        <end position="95"/>
    </location>
</feature>